<keyword evidence="3" id="KW-0067">ATP-binding</keyword>
<feature type="domain" description="Sensor histidine kinase NatK-like C-terminal" evidence="2">
    <location>
        <begin position="326"/>
        <end position="427"/>
    </location>
</feature>
<feature type="transmembrane region" description="Helical" evidence="1">
    <location>
        <begin position="68"/>
        <end position="87"/>
    </location>
</feature>
<dbReference type="CDD" id="cd16935">
    <property type="entry name" value="HATPase_AgrC-ComD-like"/>
    <property type="match status" value="1"/>
</dbReference>
<reference evidence="3" key="1">
    <citation type="journal article" date="2021" name="PeerJ">
        <title>Extensive microbial diversity within the chicken gut microbiome revealed by metagenomics and culture.</title>
        <authorList>
            <person name="Gilroy R."/>
            <person name="Ravi A."/>
            <person name="Getino M."/>
            <person name="Pursley I."/>
            <person name="Horton D.L."/>
            <person name="Alikhan N.F."/>
            <person name="Baker D."/>
            <person name="Gharbi K."/>
            <person name="Hall N."/>
            <person name="Watson M."/>
            <person name="Adriaenssens E.M."/>
            <person name="Foster-Nyarko E."/>
            <person name="Jarju S."/>
            <person name="Secka A."/>
            <person name="Antonio M."/>
            <person name="Oren A."/>
            <person name="Chaudhuri R.R."/>
            <person name="La Ragione R."/>
            <person name="Hildebrand F."/>
            <person name="Pallen M.J."/>
        </authorList>
    </citation>
    <scope>NUCLEOTIDE SEQUENCE</scope>
    <source>
        <strain evidence="3">B5_2728</strain>
    </source>
</reference>
<name>A0A948WV40_9FIRM</name>
<keyword evidence="1" id="KW-0812">Transmembrane</keyword>
<evidence type="ECO:0000313" key="3">
    <source>
        <dbReference type="EMBL" id="MBU3806783.1"/>
    </source>
</evidence>
<dbReference type="SUPFAM" id="SSF55874">
    <property type="entry name" value="ATPase domain of HSP90 chaperone/DNA topoisomerase II/histidine kinase"/>
    <property type="match status" value="1"/>
</dbReference>
<accession>A0A948WV40</accession>
<dbReference type="Pfam" id="PF14501">
    <property type="entry name" value="HATPase_c_5"/>
    <property type="match status" value="1"/>
</dbReference>
<comment type="caution">
    <text evidence="3">The sequence shown here is derived from an EMBL/GenBank/DDBJ whole genome shotgun (WGS) entry which is preliminary data.</text>
</comment>
<keyword evidence="1" id="KW-0472">Membrane</keyword>
<organism evidence="3 4">
    <name type="scientific">Candidatus Allofournierella pullistercoris</name>
    <dbReference type="NCBI Taxonomy" id="2838597"/>
    <lineage>
        <taxon>Bacteria</taxon>
        <taxon>Bacillati</taxon>
        <taxon>Bacillota</taxon>
        <taxon>Clostridia</taxon>
        <taxon>Eubacteriales</taxon>
        <taxon>Oscillospiraceae</taxon>
        <taxon>Allofournierella</taxon>
    </lineage>
</organism>
<protein>
    <submittedName>
        <fullName evidence="3">ATP-binding protein</fullName>
    </submittedName>
</protein>
<evidence type="ECO:0000256" key="1">
    <source>
        <dbReference type="SAM" id="Phobius"/>
    </source>
</evidence>
<evidence type="ECO:0000259" key="2">
    <source>
        <dbReference type="Pfam" id="PF14501"/>
    </source>
</evidence>
<gene>
    <name evidence="3" type="ORF">H9882_07860</name>
</gene>
<dbReference type="EMBL" id="JAHLFP010000070">
    <property type="protein sequence ID" value="MBU3806783.1"/>
    <property type="molecule type" value="Genomic_DNA"/>
</dbReference>
<dbReference type="GO" id="GO:0005524">
    <property type="term" value="F:ATP binding"/>
    <property type="evidence" value="ECO:0007669"/>
    <property type="project" value="UniProtKB-KW"/>
</dbReference>
<dbReference type="Proteomes" id="UP000713596">
    <property type="component" value="Unassembled WGS sequence"/>
</dbReference>
<proteinExistence type="predicted"/>
<keyword evidence="1" id="KW-1133">Transmembrane helix</keyword>
<dbReference type="Gene3D" id="3.30.565.10">
    <property type="entry name" value="Histidine kinase-like ATPase, C-terminal domain"/>
    <property type="match status" value="1"/>
</dbReference>
<feature type="transmembrane region" description="Helical" evidence="1">
    <location>
        <begin position="35"/>
        <end position="56"/>
    </location>
</feature>
<keyword evidence="3" id="KW-0547">Nucleotide-binding</keyword>
<feature type="transmembrane region" description="Helical" evidence="1">
    <location>
        <begin position="195"/>
        <end position="216"/>
    </location>
</feature>
<reference evidence="3" key="2">
    <citation type="submission" date="2021-04" db="EMBL/GenBank/DDBJ databases">
        <authorList>
            <person name="Gilroy R."/>
        </authorList>
    </citation>
    <scope>NUCLEOTIDE SEQUENCE</scope>
    <source>
        <strain evidence="3">B5_2728</strain>
    </source>
</reference>
<dbReference type="InterPro" id="IPR036890">
    <property type="entry name" value="HATPase_C_sf"/>
</dbReference>
<evidence type="ECO:0000313" key="4">
    <source>
        <dbReference type="Proteomes" id="UP000713596"/>
    </source>
</evidence>
<feature type="transmembrane region" description="Helical" evidence="1">
    <location>
        <begin position="129"/>
        <end position="153"/>
    </location>
</feature>
<dbReference type="AlphaFoldDB" id="A0A948WV40"/>
<feature type="transmembrane region" description="Helical" evidence="1">
    <location>
        <begin position="165"/>
        <end position="183"/>
    </location>
</feature>
<sequence length="431" mass="49319">MPAWYMEVRVGLLFLQSFLGVLVFGYSLPRRNSMVKTALYLLAGGVVCHLFGRLVYCLGDDVISILRRICSTIMVYLVLILVVWLVFRISIWSCLFVTSSGYMAQDIAGNIKTIAKLFDGVNQLAQHPVGILLVDFICYGGVFGLLFLLFYPYTKHREENFNHKLKAIFSVVVLVLCICMARITFDNPVRNQLSIFAESLYGVICGILLLLVQFGIMDKARFRRREHDILNILHLQQEHFEKSKTDLSFIHQKYHDLKALLRQLEPILSEKERVQLERSVAKHLPMLKTGNPILDLLLTETQSLCNLHQIEFTYLLNGQDFDFLQELELYTLLNNALTNALQAAQKLPKDAPKFIHLTAHRSGGLLSIHLENSFDGILSFSEGLPRTAKDPRYHGFGMKSMRSIAEKYNGSLTAHWDENRFHLDLLLFTPH</sequence>
<dbReference type="InterPro" id="IPR032834">
    <property type="entry name" value="NatK-like_C"/>
</dbReference>